<reference evidence="4 5" key="1">
    <citation type="submission" date="2020-07" db="EMBL/GenBank/DDBJ databases">
        <title>Trichoderma asperellum IC-1 whole genome shotgun sequence.</title>
        <authorList>
            <person name="Kanamasa S."/>
            <person name="Takahashi H."/>
        </authorList>
    </citation>
    <scope>NUCLEOTIDE SEQUENCE [LARGE SCALE GENOMIC DNA]</scope>
    <source>
        <strain evidence="4 5">IC-1</strain>
    </source>
</reference>
<feature type="compositionally biased region" description="Low complexity" evidence="3">
    <location>
        <begin position="131"/>
        <end position="154"/>
    </location>
</feature>
<feature type="region of interest" description="Disordered" evidence="3">
    <location>
        <begin position="107"/>
        <end position="223"/>
    </location>
</feature>
<organism evidence="4 5">
    <name type="scientific">Trichoderma asperellum</name>
    <name type="common">Filamentous fungus</name>
    <dbReference type="NCBI Taxonomy" id="101201"/>
    <lineage>
        <taxon>Eukaryota</taxon>
        <taxon>Fungi</taxon>
        <taxon>Dikarya</taxon>
        <taxon>Ascomycota</taxon>
        <taxon>Pezizomycotina</taxon>
        <taxon>Sordariomycetes</taxon>
        <taxon>Hypocreomycetidae</taxon>
        <taxon>Hypocreales</taxon>
        <taxon>Hypocreaceae</taxon>
        <taxon>Trichoderma</taxon>
    </lineage>
</organism>
<name>A0A6V8R3I0_TRIAP</name>
<comment type="subcellular location">
    <subcellularLocation>
        <location evidence="1">Nucleus</location>
    </subcellularLocation>
</comment>
<dbReference type="EMBL" id="BLZH01000008">
    <property type="protein sequence ID" value="GFP57558.1"/>
    <property type="molecule type" value="Genomic_DNA"/>
</dbReference>
<dbReference type="InterPro" id="IPR036864">
    <property type="entry name" value="Zn2-C6_fun-type_DNA-bd_sf"/>
</dbReference>
<evidence type="ECO:0000256" key="1">
    <source>
        <dbReference type="ARBA" id="ARBA00004123"/>
    </source>
</evidence>
<dbReference type="InterPro" id="IPR021858">
    <property type="entry name" value="Fun_TF"/>
</dbReference>
<dbReference type="SUPFAM" id="SSF57701">
    <property type="entry name" value="Zn2/Cys6 DNA-binding domain"/>
    <property type="match status" value="1"/>
</dbReference>
<protein>
    <submittedName>
        <fullName evidence="4">Phomenoic acid biosynthesis cluster-specific transcriptional regulator</fullName>
    </submittedName>
</protein>
<dbReference type="GO" id="GO:0008270">
    <property type="term" value="F:zinc ion binding"/>
    <property type="evidence" value="ECO:0007669"/>
    <property type="project" value="InterPro"/>
</dbReference>
<comment type="caution">
    <text evidence="4">The sequence shown here is derived from an EMBL/GenBank/DDBJ whole genome shotgun (WGS) entry which is preliminary data.</text>
</comment>
<evidence type="ECO:0000313" key="5">
    <source>
        <dbReference type="Proteomes" id="UP000517252"/>
    </source>
</evidence>
<dbReference type="PANTHER" id="PTHR37534">
    <property type="entry name" value="TRANSCRIPTIONAL ACTIVATOR PROTEIN UGA3"/>
    <property type="match status" value="1"/>
</dbReference>
<gene>
    <name evidence="4" type="ORF">TASIC1_0008039900</name>
</gene>
<feature type="compositionally biased region" description="Low complexity" evidence="3">
    <location>
        <begin position="114"/>
        <end position="123"/>
    </location>
</feature>
<dbReference type="Proteomes" id="UP000517252">
    <property type="component" value="Unassembled WGS sequence"/>
</dbReference>
<dbReference type="GO" id="GO:0005634">
    <property type="term" value="C:nucleus"/>
    <property type="evidence" value="ECO:0007669"/>
    <property type="project" value="UniProtKB-SubCell"/>
</dbReference>
<feature type="compositionally biased region" description="Low complexity" evidence="3">
    <location>
        <begin position="169"/>
        <end position="196"/>
    </location>
</feature>
<keyword evidence="2" id="KW-0539">Nucleus</keyword>
<dbReference type="GO" id="GO:0000981">
    <property type="term" value="F:DNA-binding transcription factor activity, RNA polymerase II-specific"/>
    <property type="evidence" value="ECO:0007669"/>
    <property type="project" value="InterPro"/>
</dbReference>
<evidence type="ECO:0000256" key="2">
    <source>
        <dbReference type="ARBA" id="ARBA00023242"/>
    </source>
</evidence>
<dbReference type="PANTHER" id="PTHR37534:SF46">
    <property type="entry name" value="ZN(II)2CYS6 TRANSCRIPTION FACTOR (EUROFUNG)"/>
    <property type="match status" value="1"/>
</dbReference>
<evidence type="ECO:0000313" key="4">
    <source>
        <dbReference type="EMBL" id="GFP57558.1"/>
    </source>
</evidence>
<dbReference type="AlphaFoldDB" id="A0A6V8R3I0"/>
<evidence type="ECO:0000256" key="3">
    <source>
        <dbReference type="SAM" id="MobiDB-lite"/>
    </source>
</evidence>
<accession>A0A6V8R3I0</accession>
<dbReference type="Pfam" id="PF11951">
    <property type="entry name" value="Fungal_trans_2"/>
    <property type="match status" value="1"/>
</dbReference>
<sequence>MAAVQQSWDQRPSPVETRDKPAVLEPAIPGPLARLIPPPAPPQYELPPPAKMTISSKGPQCWECLRRNSPCDGKTPICGNCSSAGMVCPGFTNSRPLTWLRTGMVSRIQKGKPAARPNATATARDSRRRSSVSTSGTSSAIIPSPKSITSTPPRSRVRRKAARSDRGSDAGTPSGASSSGCSSGDSPPDSSSNSTAVVGKAIGSRDGDEDEDGGSSQSIADPRHQLVACRNRSGNSPADGAMQIHATAIPPDLRPQDWDYIDAIKMYNNQLLPRLRSRQIIQNPAWMVELNGDALQSLSVANRHCFLAIAVGYHIMYVTLKNNLSLEPATTGPAAHLWWKFYLHINTSISALNDDIQQSFPNILSIFSSMAHLMSADILLFNSNSWRVHADAYLLLIKLCGGLKKLMNSSTTPLLMQSFVIGVTVFNTTSPSNEQMVDACNFDVDDVMTIYELGSSPLFYCPAPLFKEMFLINRLRLEAAVSRGDSKPSLCGVLERIDAYPIQVMTDCMDRKKAKDLHLVSLLFKSAVAVFGSMTLPCTSECSSRTPCAELQKTHREHLLHLLDTSSEFMPLLDHILWPVIVAGAAAATESVESQTLVEMYLLNSVRDPYTGGCTRVALATMRNFWASGKTKWDECFDKPHAWMI</sequence>
<dbReference type="OrthoDB" id="5386330at2759"/>
<dbReference type="InterPro" id="IPR001138">
    <property type="entry name" value="Zn2Cys6_DnaBD"/>
</dbReference>
<dbReference type="CDD" id="cd00067">
    <property type="entry name" value="GAL4"/>
    <property type="match status" value="1"/>
</dbReference>
<proteinExistence type="predicted"/>
<feature type="region of interest" description="Disordered" evidence="3">
    <location>
        <begin position="1"/>
        <end position="23"/>
    </location>
</feature>
<feature type="compositionally biased region" description="Polar residues" evidence="3">
    <location>
        <begin position="1"/>
        <end position="10"/>
    </location>
</feature>